<dbReference type="PANTHER" id="PTHR30069">
    <property type="entry name" value="TONB-DEPENDENT OUTER MEMBRANE RECEPTOR"/>
    <property type="match status" value="1"/>
</dbReference>
<dbReference type="PANTHER" id="PTHR30069:SF46">
    <property type="entry name" value="OAR PROTEIN"/>
    <property type="match status" value="1"/>
</dbReference>
<keyword evidence="2" id="KW-0813">Transport</keyword>
<keyword evidence="6" id="KW-0998">Cell outer membrane</keyword>
<keyword evidence="4" id="KW-0812">Transmembrane</keyword>
<dbReference type="RefSeq" id="WP_263342062.1">
    <property type="nucleotide sequence ID" value="NZ_JAGSYH010000009.1"/>
</dbReference>
<dbReference type="SUPFAM" id="SSF49464">
    <property type="entry name" value="Carboxypeptidase regulatory domain-like"/>
    <property type="match status" value="1"/>
</dbReference>
<keyword evidence="7" id="KW-0732">Signal</keyword>
<evidence type="ECO:0000259" key="8">
    <source>
        <dbReference type="Pfam" id="PF25183"/>
    </source>
</evidence>
<proteinExistence type="predicted"/>
<name>A0ABW1EJ61_9BACT</name>
<comment type="caution">
    <text evidence="9">The sequence shown here is derived from an EMBL/GenBank/DDBJ whole genome shotgun (WGS) entry which is preliminary data.</text>
</comment>
<evidence type="ECO:0000313" key="9">
    <source>
        <dbReference type="EMBL" id="MFC5864326.1"/>
    </source>
</evidence>
<evidence type="ECO:0000313" key="10">
    <source>
        <dbReference type="Proteomes" id="UP001596091"/>
    </source>
</evidence>
<evidence type="ECO:0000256" key="5">
    <source>
        <dbReference type="ARBA" id="ARBA00023136"/>
    </source>
</evidence>
<feature type="signal peptide" evidence="7">
    <location>
        <begin position="1"/>
        <end position="28"/>
    </location>
</feature>
<dbReference type="Proteomes" id="UP001596091">
    <property type="component" value="Unassembled WGS sequence"/>
</dbReference>
<dbReference type="InterPro" id="IPR036942">
    <property type="entry name" value="Beta-barrel_TonB_sf"/>
</dbReference>
<dbReference type="EMBL" id="JBHSPH010000009">
    <property type="protein sequence ID" value="MFC5864326.1"/>
    <property type="molecule type" value="Genomic_DNA"/>
</dbReference>
<dbReference type="Pfam" id="PF13620">
    <property type="entry name" value="CarboxypepD_reg"/>
    <property type="match status" value="1"/>
</dbReference>
<evidence type="ECO:0000256" key="2">
    <source>
        <dbReference type="ARBA" id="ARBA00022448"/>
    </source>
</evidence>
<evidence type="ECO:0000256" key="4">
    <source>
        <dbReference type="ARBA" id="ARBA00022692"/>
    </source>
</evidence>
<feature type="chain" id="PRO_5045967764" evidence="7">
    <location>
        <begin position="29"/>
        <end position="1189"/>
    </location>
</feature>
<protein>
    <submittedName>
        <fullName evidence="9">Carboxypeptidase regulatory-like domain-containing protein</fullName>
    </submittedName>
</protein>
<comment type="subcellular location">
    <subcellularLocation>
        <location evidence="1">Cell outer membrane</location>
        <topology evidence="1">Multi-pass membrane protein</topology>
    </subcellularLocation>
</comment>
<feature type="domain" description="TonB-dependent transporter Oar-like beta-barrel" evidence="8">
    <location>
        <begin position="250"/>
        <end position="1182"/>
    </location>
</feature>
<gene>
    <name evidence="9" type="ORF">ACFPT7_18615</name>
</gene>
<evidence type="ECO:0000256" key="1">
    <source>
        <dbReference type="ARBA" id="ARBA00004571"/>
    </source>
</evidence>
<keyword evidence="10" id="KW-1185">Reference proteome</keyword>
<dbReference type="Gene3D" id="2.60.40.1120">
    <property type="entry name" value="Carboxypeptidase-like, regulatory domain"/>
    <property type="match status" value="1"/>
</dbReference>
<keyword evidence="3" id="KW-1134">Transmembrane beta strand</keyword>
<organism evidence="9 10">
    <name type="scientific">Acidicapsa dinghuensis</name>
    <dbReference type="NCBI Taxonomy" id="2218256"/>
    <lineage>
        <taxon>Bacteria</taxon>
        <taxon>Pseudomonadati</taxon>
        <taxon>Acidobacteriota</taxon>
        <taxon>Terriglobia</taxon>
        <taxon>Terriglobales</taxon>
        <taxon>Acidobacteriaceae</taxon>
        <taxon>Acidicapsa</taxon>
    </lineage>
</organism>
<dbReference type="Gene3D" id="2.40.170.20">
    <property type="entry name" value="TonB-dependent receptor, beta-barrel domain"/>
    <property type="match status" value="1"/>
</dbReference>
<dbReference type="InterPro" id="IPR008969">
    <property type="entry name" value="CarboxyPept-like_regulatory"/>
</dbReference>
<dbReference type="Pfam" id="PF25183">
    <property type="entry name" value="OMP_b-brl_4"/>
    <property type="match status" value="1"/>
</dbReference>
<reference evidence="10" key="1">
    <citation type="journal article" date="2019" name="Int. J. Syst. Evol. Microbiol.">
        <title>The Global Catalogue of Microorganisms (GCM) 10K type strain sequencing project: providing services to taxonomists for standard genome sequencing and annotation.</title>
        <authorList>
            <consortium name="The Broad Institute Genomics Platform"/>
            <consortium name="The Broad Institute Genome Sequencing Center for Infectious Disease"/>
            <person name="Wu L."/>
            <person name="Ma J."/>
        </authorList>
    </citation>
    <scope>NUCLEOTIDE SEQUENCE [LARGE SCALE GENOMIC DNA]</scope>
    <source>
        <strain evidence="10">JCM 4087</strain>
    </source>
</reference>
<sequence>MQSIRPTWRVILCILGLFAFCATSSLYAQVDQGSISGTVADNSGGVIPGATVTISSDATGLTFTRTTNGNGFYTFTPIKIGTYTVSVTAPNFEKFVQQNVHVDVSQSVGLNIALKPGAVTETVTVTAAPELQTQEASTGQVFDTQTIDQTPLNGRNYVFIAQLTTGVAAPNQGFSQVSGAGDFTSNGGRVSQNNFILDGVDNNSNMQDFLNGATYAVRPPPDALAEFKVESSDYSAELGRSTGAAINASIKSGSNQFHGSLWEYLQNDRMDAADYFDRSGKTAYHQNQFGGTFGGPILRDKIFFFADAQATLISSFQPEQPNNTVPTALERTGDFTEMLNPANTAGNGSIALYQPGGTPTVTAGGSQVPGAPPPYLTCNGVQNVICSPNPIAAKILSLFPMPNQGATGQVFNNYTIPAAAVTNNTTQYDARLDYNFSSKDQLFGRYSYSNNPRNYAPPLGILDGGGFGTTGQDSDYGKSAVISETHFFSPTLSNEFRVGFNWLSAGYLQVNNGTDIAAQYGLGGIPFGPALGGFPAISFGGYINGIGVPSYMPSYEKQNVLQIIDNVNKVWGNHSVKFGVDFQHVRFYGLQPPDGIGSQSFSGTYTGDPSQPTIVTGSGVADFLLDDMNSSSLNTVTPVTNLRWYSAAYAQDDWKITPRLTVNLGLRWEYTQPFSALNDAQANFTGTYVNNNQGTGTYLIPQSQKSFPVSPSLLQYLAADNIAIQYSSNHYLVNTYKANFAPRLGIAYALTPRSVVRAGGGLFYGGQENVGLGLNLGNNAPFFVTAGFIPTPNVCQNVLGTVTCPTNGQTLETGFGAAATSASALADAAGVGTIYANNQVAKTAVTAAYNLSYQRELTNSLSFTISYQGNQSKHLRASYAANTYLGAFPHGGDGQDLQPFHDFYIVNVANEGVSEYNSLQAKLDKRFTNGLGFLAGYTWGHCLDDAFGPIGQSQDGGYRNPGFLGFRYDYGACTQDVRSRFTFSPQYQLPFGRGRHFLNHGGVVDQVAGGWTTSFIFQAQTGNPVFLTSTNQGESYPVRIFDPYGTGGTADPATQPQFNCAAKTRTLGQWFNPCAFKNPPQAAPQTSAANNWIDETVAGTIPFGPAGRESIVGPGFYKLDASLFKTFPIAFHESSVQLRADAFNLLNHPSYGNPGSGLSGANSQAINSTRFSGIIPDARVLQVAARLTF</sequence>
<dbReference type="SUPFAM" id="SSF56935">
    <property type="entry name" value="Porins"/>
    <property type="match status" value="1"/>
</dbReference>
<dbReference type="InterPro" id="IPR039426">
    <property type="entry name" value="TonB-dep_rcpt-like"/>
</dbReference>
<evidence type="ECO:0000256" key="7">
    <source>
        <dbReference type="SAM" id="SignalP"/>
    </source>
</evidence>
<keyword evidence="5" id="KW-0472">Membrane</keyword>
<dbReference type="InterPro" id="IPR057601">
    <property type="entry name" value="Oar-like_b-barrel"/>
</dbReference>
<evidence type="ECO:0000256" key="3">
    <source>
        <dbReference type="ARBA" id="ARBA00022452"/>
    </source>
</evidence>
<accession>A0ABW1EJ61</accession>
<evidence type="ECO:0000256" key="6">
    <source>
        <dbReference type="ARBA" id="ARBA00023237"/>
    </source>
</evidence>